<reference evidence="1" key="1">
    <citation type="submission" date="2014-11" db="EMBL/GenBank/DDBJ databases">
        <authorList>
            <person name="Amaro Gonzalez C."/>
        </authorList>
    </citation>
    <scope>NUCLEOTIDE SEQUENCE</scope>
</reference>
<accession>A0A0E9UI56</accession>
<sequence length="18" mass="2074">MSNIPFSMARYLQNVSTD</sequence>
<name>A0A0E9UI56_ANGAN</name>
<organism evidence="1">
    <name type="scientific">Anguilla anguilla</name>
    <name type="common">European freshwater eel</name>
    <name type="synonym">Muraena anguilla</name>
    <dbReference type="NCBI Taxonomy" id="7936"/>
    <lineage>
        <taxon>Eukaryota</taxon>
        <taxon>Metazoa</taxon>
        <taxon>Chordata</taxon>
        <taxon>Craniata</taxon>
        <taxon>Vertebrata</taxon>
        <taxon>Euteleostomi</taxon>
        <taxon>Actinopterygii</taxon>
        <taxon>Neopterygii</taxon>
        <taxon>Teleostei</taxon>
        <taxon>Anguilliformes</taxon>
        <taxon>Anguillidae</taxon>
        <taxon>Anguilla</taxon>
    </lineage>
</organism>
<proteinExistence type="predicted"/>
<dbReference type="EMBL" id="GBXM01043033">
    <property type="protein sequence ID" value="JAH65544.1"/>
    <property type="molecule type" value="Transcribed_RNA"/>
</dbReference>
<dbReference type="AlphaFoldDB" id="A0A0E9UI56"/>
<evidence type="ECO:0000313" key="1">
    <source>
        <dbReference type="EMBL" id="JAH65544.1"/>
    </source>
</evidence>
<reference evidence="1" key="2">
    <citation type="journal article" date="2015" name="Fish Shellfish Immunol.">
        <title>Early steps in the European eel (Anguilla anguilla)-Vibrio vulnificus interaction in the gills: Role of the RtxA13 toxin.</title>
        <authorList>
            <person name="Callol A."/>
            <person name="Pajuelo D."/>
            <person name="Ebbesson L."/>
            <person name="Teles M."/>
            <person name="MacKenzie S."/>
            <person name="Amaro C."/>
        </authorList>
    </citation>
    <scope>NUCLEOTIDE SEQUENCE</scope>
</reference>
<protein>
    <submittedName>
        <fullName evidence="1">Uncharacterized protein</fullName>
    </submittedName>
</protein>